<dbReference type="PANTHER" id="PTHR44520:SF1">
    <property type="entry name" value="TWO-COMPONENT SYSTEM REGULATORY PROTEIN"/>
    <property type="match status" value="1"/>
</dbReference>
<keyword evidence="4" id="KW-1185">Reference proteome</keyword>
<reference evidence="3 4" key="1">
    <citation type="submission" date="2024-09" db="EMBL/GenBank/DDBJ databases">
        <authorList>
            <person name="Sun Q."/>
            <person name="Mori K."/>
        </authorList>
    </citation>
    <scope>NUCLEOTIDE SEQUENCE [LARGE SCALE GENOMIC DNA]</scope>
    <source>
        <strain evidence="3 4">ATCC 51285</strain>
    </source>
</reference>
<dbReference type="RefSeq" id="WP_027313080.1">
    <property type="nucleotide sequence ID" value="NZ_JBHLZN010000001.1"/>
</dbReference>
<protein>
    <submittedName>
        <fullName evidence="3">Response regulator</fullName>
    </submittedName>
</protein>
<evidence type="ECO:0000256" key="1">
    <source>
        <dbReference type="PROSITE-ProRule" id="PRU00169"/>
    </source>
</evidence>
<dbReference type="CDD" id="cd17557">
    <property type="entry name" value="REC_Rcp-like"/>
    <property type="match status" value="1"/>
</dbReference>
<sequence>MLREGTILLVEDNPDDELLTRRALLKNNISNKVVTVRDGQQALDYFSALDHSHPLPVLVLLDLNLPALNGHEVLKYLRQHQRTRTLPVVVLTTSNEEADINQSYSLGANSFVRKPVDFDSFIDSVGSLGRYWLEINHPPQVYVC</sequence>
<dbReference type="Proteomes" id="UP001589628">
    <property type="component" value="Unassembled WGS sequence"/>
</dbReference>
<dbReference type="InterPro" id="IPR001789">
    <property type="entry name" value="Sig_transdc_resp-reg_receiver"/>
</dbReference>
<evidence type="ECO:0000313" key="3">
    <source>
        <dbReference type="EMBL" id="MFB9885346.1"/>
    </source>
</evidence>
<dbReference type="PROSITE" id="PS50110">
    <property type="entry name" value="RESPONSE_REGULATORY"/>
    <property type="match status" value="1"/>
</dbReference>
<gene>
    <name evidence="3" type="ORF">ACFFLH_02810</name>
</gene>
<evidence type="ECO:0000259" key="2">
    <source>
        <dbReference type="PROSITE" id="PS50110"/>
    </source>
</evidence>
<dbReference type="InterPro" id="IPR011006">
    <property type="entry name" value="CheY-like_superfamily"/>
</dbReference>
<dbReference type="PANTHER" id="PTHR44520">
    <property type="entry name" value="RESPONSE REGULATOR RCP1-RELATED"/>
    <property type="match status" value="1"/>
</dbReference>
<feature type="modified residue" description="4-aspartylphosphate" evidence="1">
    <location>
        <position position="62"/>
    </location>
</feature>
<organism evidence="3 4">
    <name type="scientific">Balneatrix alpica</name>
    <dbReference type="NCBI Taxonomy" id="75684"/>
    <lineage>
        <taxon>Bacteria</taxon>
        <taxon>Pseudomonadati</taxon>
        <taxon>Pseudomonadota</taxon>
        <taxon>Gammaproteobacteria</taxon>
        <taxon>Oceanospirillales</taxon>
        <taxon>Balneatrichaceae</taxon>
        <taxon>Balneatrix</taxon>
    </lineage>
</organism>
<name>A0ABV5ZAV8_9GAMM</name>
<dbReference type="Pfam" id="PF00072">
    <property type="entry name" value="Response_reg"/>
    <property type="match status" value="1"/>
</dbReference>
<accession>A0ABV5ZAV8</accession>
<comment type="caution">
    <text evidence="3">The sequence shown here is derived from an EMBL/GenBank/DDBJ whole genome shotgun (WGS) entry which is preliminary data.</text>
</comment>
<dbReference type="InterPro" id="IPR052893">
    <property type="entry name" value="TCS_response_regulator"/>
</dbReference>
<proteinExistence type="predicted"/>
<feature type="domain" description="Response regulatory" evidence="2">
    <location>
        <begin position="6"/>
        <end position="129"/>
    </location>
</feature>
<dbReference type="Gene3D" id="3.40.50.2300">
    <property type="match status" value="1"/>
</dbReference>
<dbReference type="EMBL" id="JBHLZN010000001">
    <property type="protein sequence ID" value="MFB9885346.1"/>
    <property type="molecule type" value="Genomic_DNA"/>
</dbReference>
<keyword evidence="1" id="KW-0597">Phosphoprotein</keyword>
<evidence type="ECO:0000313" key="4">
    <source>
        <dbReference type="Proteomes" id="UP001589628"/>
    </source>
</evidence>
<dbReference type="SUPFAM" id="SSF52172">
    <property type="entry name" value="CheY-like"/>
    <property type="match status" value="1"/>
</dbReference>
<dbReference type="SMART" id="SM00448">
    <property type="entry name" value="REC"/>
    <property type="match status" value="1"/>
</dbReference>